<feature type="region of interest" description="Disordered" evidence="1">
    <location>
        <begin position="21"/>
        <end position="44"/>
    </location>
</feature>
<comment type="caution">
    <text evidence="2">The sequence shown here is derived from an EMBL/GenBank/DDBJ whole genome shotgun (WGS) entry which is preliminary data.</text>
</comment>
<accession>A0A392UHJ0</accession>
<evidence type="ECO:0000313" key="2">
    <source>
        <dbReference type="EMBL" id="MCI73021.1"/>
    </source>
</evidence>
<keyword evidence="3" id="KW-1185">Reference proteome</keyword>
<dbReference type="Proteomes" id="UP000265520">
    <property type="component" value="Unassembled WGS sequence"/>
</dbReference>
<protein>
    <submittedName>
        <fullName evidence="2">Uncharacterized protein</fullName>
    </submittedName>
</protein>
<name>A0A392UHJ0_9FABA</name>
<evidence type="ECO:0000256" key="1">
    <source>
        <dbReference type="SAM" id="MobiDB-lite"/>
    </source>
</evidence>
<evidence type="ECO:0000313" key="3">
    <source>
        <dbReference type="Proteomes" id="UP000265520"/>
    </source>
</evidence>
<dbReference type="AlphaFoldDB" id="A0A392UHJ0"/>
<organism evidence="2 3">
    <name type="scientific">Trifolium medium</name>
    <dbReference type="NCBI Taxonomy" id="97028"/>
    <lineage>
        <taxon>Eukaryota</taxon>
        <taxon>Viridiplantae</taxon>
        <taxon>Streptophyta</taxon>
        <taxon>Embryophyta</taxon>
        <taxon>Tracheophyta</taxon>
        <taxon>Spermatophyta</taxon>
        <taxon>Magnoliopsida</taxon>
        <taxon>eudicotyledons</taxon>
        <taxon>Gunneridae</taxon>
        <taxon>Pentapetalae</taxon>
        <taxon>rosids</taxon>
        <taxon>fabids</taxon>
        <taxon>Fabales</taxon>
        <taxon>Fabaceae</taxon>
        <taxon>Papilionoideae</taxon>
        <taxon>50 kb inversion clade</taxon>
        <taxon>NPAAA clade</taxon>
        <taxon>Hologalegina</taxon>
        <taxon>IRL clade</taxon>
        <taxon>Trifolieae</taxon>
        <taxon>Trifolium</taxon>
    </lineage>
</organism>
<feature type="non-terminal residue" evidence="2">
    <location>
        <position position="64"/>
    </location>
</feature>
<sequence length="64" mass="7099">MNIVDIDRICGWIRINHDGGMATGVGTSTSNDEEEAMRSRAQKNSDTIMKLSTVEDNKLIVECK</sequence>
<reference evidence="2 3" key="1">
    <citation type="journal article" date="2018" name="Front. Plant Sci.">
        <title>Red Clover (Trifolium pratense) and Zigzag Clover (T. medium) - A Picture of Genomic Similarities and Differences.</title>
        <authorList>
            <person name="Dluhosova J."/>
            <person name="Istvanek J."/>
            <person name="Nedelnik J."/>
            <person name="Repkova J."/>
        </authorList>
    </citation>
    <scope>NUCLEOTIDE SEQUENCE [LARGE SCALE GENOMIC DNA]</scope>
    <source>
        <strain evidence="3">cv. 10/8</strain>
        <tissue evidence="2">Leaf</tissue>
    </source>
</reference>
<proteinExistence type="predicted"/>
<dbReference type="EMBL" id="LXQA010829753">
    <property type="protein sequence ID" value="MCI73021.1"/>
    <property type="molecule type" value="Genomic_DNA"/>
</dbReference>